<dbReference type="InterPro" id="IPR003594">
    <property type="entry name" value="HATPase_dom"/>
</dbReference>
<dbReference type="PROSITE" id="PS50110">
    <property type="entry name" value="RESPONSE_REGULATORY"/>
    <property type="match status" value="1"/>
</dbReference>
<proteinExistence type="predicted"/>
<dbReference type="SMART" id="SM00388">
    <property type="entry name" value="HisKA"/>
    <property type="match status" value="1"/>
</dbReference>
<dbReference type="SUPFAM" id="SSF55785">
    <property type="entry name" value="PYP-like sensor domain (PAS domain)"/>
    <property type="match status" value="1"/>
</dbReference>
<reference evidence="6 7" key="1">
    <citation type="journal article" date="2016" name="Nat. Commun.">
        <title>Ectomycorrhizal ecology is imprinted in the genome of the dominant symbiotic fungus Cenococcum geophilum.</title>
        <authorList>
            <consortium name="DOE Joint Genome Institute"/>
            <person name="Peter M."/>
            <person name="Kohler A."/>
            <person name="Ohm R.A."/>
            <person name="Kuo A."/>
            <person name="Krutzmann J."/>
            <person name="Morin E."/>
            <person name="Arend M."/>
            <person name="Barry K.W."/>
            <person name="Binder M."/>
            <person name="Choi C."/>
            <person name="Clum A."/>
            <person name="Copeland A."/>
            <person name="Grisel N."/>
            <person name="Haridas S."/>
            <person name="Kipfer T."/>
            <person name="LaButti K."/>
            <person name="Lindquist E."/>
            <person name="Lipzen A."/>
            <person name="Maire R."/>
            <person name="Meier B."/>
            <person name="Mihaltcheva S."/>
            <person name="Molinier V."/>
            <person name="Murat C."/>
            <person name="Poggeler S."/>
            <person name="Quandt C.A."/>
            <person name="Sperisen C."/>
            <person name="Tritt A."/>
            <person name="Tisserant E."/>
            <person name="Crous P.W."/>
            <person name="Henrissat B."/>
            <person name="Nehls U."/>
            <person name="Egli S."/>
            <person name="Spatafora J.W."/>
            <person name="Grigoriev I.V."/>
            <person name="Martin F.M."/>
        </authorList>
    </citation>
    <scope>NUCLEOTIDE SEQUENCE [LARGE SCALE GENOMIC DNA]</scope>
    <source>
        <strain evidence="6 7">CBS 207.34</strain>
    </source>
</reference>
<dbReference type="InterPro" id="IPR035965">
    <property type="entry name" value="PAS-like_dom_sf"/>
</dbReference>
<evidence type="ECO:0000259" key="5">
    <source>
        <dbReference type="PROSITE" id="PS50112"/>
    </source>
</evidence>
<evidence type="ECO:0000256" key="2">
    <source>
        <dbReference type="PROSITE-ProRule" id="PRU00169"/>
    </source>
</evidence>
<evidence type="ECO:0000259" key="4">
    <source>
        <dbReference type="PROSITE" id="PS50110"/>
    </source>
</evidence>
<dbReference type="InterPro" id="IPR013656">
    <property type="entry name" value="PAS_4"/>
</dbReference>
<dbReference type="SUPFAM" id="SSF55874">
    <property type="entry name" value="ATPase domain of HSP90 chaperone/DNA topoisomerase II/histidine kinase"/>
    <property type="match status" value="1"/>
</dbReference>
<dbReference type="Pfam" id="PF02518">
    <property type="entry name" value="HATPase_c"/>
    <property type="match status" value="1"/>
</dbReference>
<dbReference type="NCBIfam" id="TIGR00229">
    <property type="entry name" value="sensory_box"/>
    <property type="match status" value="1"/>
</dbReference>
<evidence type="ECO:0000313" key="6">
    <source>
        <dbReference type="EMBL" id="OCL05665.1"/>
    </source>
</evidence>
<dbReference type="Gene3D" id="1.10.287.130">
    <property type="match status" value="1"/>
</dbReference>
<dbReference type="EMBL" id="KV750244">
    <property type="protein sequence ID" value="OCL05665.1"/>
    <property type="molecule type" value="Genomic_DNA"/>
</dbReference>
<keyword evidence="1 2" id="KW-0597">Phosphoprotein</keyword>
<dbReference type="InterPro" id="IPR011006">
    <property type="entry name" value="CheY-like_superfamily"/>
</dbReference>
<dbReference type="InterPro" id="IPR036890">
    <property type="entry name" value="HATPase_C_sf"/>
</dbReference>
<dbReference type="InterPro" id="IPR000014">
    <property type="entry name" value="PAS"/>
</dbReference>
<accession>A0A8E2EVJ9</accession>
<dbReference type="SMART" id="SM00387">
    <property type="entry name" value="HATPase_c"/>
    <property type="match status" value="1"/>
</dbReference>
<dbReference type="InterPro" id="IPR001789">
    <property type="entry name" value="Sig_transdc_resp-reg_receiver"/>
</dbReference>
<name>A0A8E2EVJ9_9PEZI</name>
<dbReference type="Gene3D" id="3.30.450.20">
    <property type="entry name" value="PAS domain"/>
    <property type="match status" value="1"/>
</dbReference>
<evidence type="ECO:0000259" key="3">
    <source>
        <dbReference type="PROSITE" id="PS50109"/>
    </source>
</evidence>
<dbReference type="SUPFAM" id="SSF47384">
    <property type="entry name" value="Homodimeric domain of signal transducing histidine kinase"/>
    <property type="match status" value="1"/>
</dbReference>
<dbReference type="AlphaFoldDB" id="A0A8E2EVJ9"/>
<dbReference type="Gene3D" id="3.40.50.2300">
    <property type="match status" value="1"/>
</dbReference>
<dbReference type="GO" id="GO:0000155">
    <property type="term" value="F:phosphorelay sensor kinase activity"/>
    <property type="evidence" value="ECO:0007669"/>
    <property type="project" value="InterPro"/>
</dbReference>
<feature type="domain" description="Histidine kinase" evidence="3">
    <location>
        <begin position="376"/>
        <end position="652"/>
    </location>
</feature>
<evidence type="ECO:0000256" key="1">
    <source>
        <dbReference type="ARBA" id="ARBA00022553"/>
    </source>
</evidence>
<dbReference type="Proteomes" id="UP000250140">
    <property type="component" value="Unassembled WGS sequence"/>
</dbReference>
<dbReference type="PRINTS" id="PR00344">
    <property type="entry name" value="BCTRLSENSOR"/>
</dbReference>
<dbReference type="InterPro" id="IPR050956">
    <property type="entry name" value="2C_system_His_kinase"/>
</dbReference>
<dbReference type="PROSITE" id="PS50109">
    <property type="entry name" value="HIS_KIN"/>
    <property type="match status" value="1"/>
</dbReference>
<dbReference type="PANTHER" id="PTHR43719:SF30">
    <property type="entry name" value="TWO-COMPONENT SYSTEM RESPONSE REGULATOR"/>
    <property type="match status" value="1"/>
</dbReference>
<dbReference type="CDD" id="cd00082">
    <property type="entry name" value="HisKA"/>
    <property type="match status" value="1"/>
</dbReference>
<dbReference type="Pfam" id="PF08448">
    <property type="entry name" value="PAS_4"/>
    <property type="match status" value="1"/>
</dbReference>
<dbReference type="SMART" id="SM00448">
    <property type="entry name" value="REC"/>
    <property type="match status" value="1"/>
</dbReference>
<dbReference type="PANTHER" id="PTHR43719">
    <property type="entry name" value="TWO-COMPONENT HISTIDINE KINASE"/>
    <property type="match status" value="1"/>
</dbReference>
<keyword evidence="7" id="KW-1185">Reference proteome</keyword>
<dbReference type="OrthoDB" id="60033at2759"/>
<sequence length="896" mass="99406">MAYHSNPLDSMRTLVLLPDLWRTVVEVLETNPHDVPFALLYSVHKETSTLTAPEENGVASISETCLLEGSVGIEDPSAIVQSFNLAKSSEGLAPIFRTASQSREPQLLQDNERSLLGVLTKPVALNQDSGGPFKRAIVSSIPSVNGTSSKAFLIIGTNPRYPINDHYWMFVRLLSQELTRSITIVCLLEEERRSKIAADEATLKYAATSKELLERAQTAESAEQTFRRLAEAALVGCAMFRADATVIWMNQAYCQLTGRTRDQFNPETWSDAIIPEDRPFVQQQWKRLASGEVIQPFEFRVSRHKTSAGKIDDADITEHRWLLSNAIPELNEDGSCRVVMGWLTDISHQKWAEYLQSKRLEDALENKRQSENFIDMTSHEIRNPLSAIIQTADGILTSLQQPIEGVSDAHDAEILGYDDVQEDIADAAKTIILCAQHQKRIVDDILTLSKLDSNLLEVSPEKVQPVVLVQRAVKMYEAELQSADIDVNVSVDPSYESLSIDTVLVDPSRVLQVLINLLTNAIKFTQARQQRSITIYLSASLSRPSVGKHNVSYIPQRASRPERSPSPEWGTGEDIYLQYAVQDTGRGLNEEEMKLLFLRFSQTSPKTHSQYGGSGLGLFISRELTELQGGQIGVSSVPGHGTTFTFYIKARRHVPTREENAQISSNEASCSGVSEHNAVGFVSPDASFSTSENRRKSMTLSMSQLEATIASPPMPPTRISSARDMHVLLVEDNFINQKVMAQQLRRFGCVVHVANNGLEALDVLQQSHFATSPHVPATEVKKISNTAATERIGLGVRRRSSKDITAWPIPLSVLLMDLEMPVMDGLSCVRRIREMQRDGELRAHVPVIAVTANARSEQIAVAMQTGMDLVLTKPFRIPEVLPRIEALAHRGNFGLG</sequence>
<feature type="modified residue" description="4-aspartylphosphate" evidence="2">
    <location>
        <position position="817"/>
    </location>
</feature>
<dbReference type="PROSITE" id="PS50112">
    <property type="entry name" value="PAS"/>
    <property type="match status" value="1"/>
</dbReference>
<dbReference type="InterPro" id="IPR005467">
    <property type="entry name" value="His_kinase_dom"/>
</dbReference>
<dbReference type="Pfam" id="PF00512">
    <property type="entry name" value="HisKA"/>
    <property type="match status" value="1"/>
</dbReference>
<evidence type="ECO:0000313" key="7">
    <source>
        <dbReference type="Proteomes" id="UP000250140"/>
    </source>
</evidence>
<dbReference type="CDD" id="cd00130">
    <property type="entry name" value="PAS"/>
    <property type="match status" value="1"/>
</dbReference>
<feature type="domain" description="PAS" evidence="5">
    <location>
        <begin position="222"/>
        <end position="292"/>
    </location>
</feature>
<dbReference type="InterPro" id="IPR036097">
    <property type="entry name" value="HisK_dim/P_sf"/>
</dbReference>
<dbReference type="InterPro" id="IPR003661">
    <property type="entry name" value="HisK_dim/P_dom"/>
</dbReference>
<dbReference type="SMART" id="SM00091">
    <property type="entry name" value="PAS"/>
    <property type="match status" value="1"/>
</dbReference>
<feature type="domain" description="Response regulatory" evidence="4">
    <location>
        <begin position="726"/>
        <end position="888"/>
    </location>
</feature>
<dbReference type="InterPro" id="IPR004358">
    <property type="entry name" value="Sig_transdc_His_kin-like_C"/>
</dbReference>
<protein>
    <submittedName>
        <fullName evidence="6">Uncharacterized protein</fullName>
    </submittedName>
</protein>
<gene>
    <name evidence="6" type="ORF">AOQ84DRAFT_93812</name>
</gene>
<organism evidence="6 7">
    <name type="scientific">Glonium stellatum</name>
    <dbReference type="NCBI Taxonomy" id="574774"/>
    <lineage>
        <taxon>Eukaryota</taxon>
        <taxon>Fungi</taxon>
        <taxon>Dikarya</taxon>
        <taxon>Ascomycota</taxon>
        <taxon>Pezizomycotina</taxon>
        <taxon>Dothideomycetes</taxon>
        <taxon>Pleosporomycetidae</taxon>
        <taxon>Gloniales</taxon>
        <taxon>Gloniaceae</taxon>
        <taxon>Glonium</taxon>
    </lineage>
</organism>
<dbReference type="SUPFAM" id="SSF52172">
    <property type="entry name" value="CheY-like"/>
    <property type="match status" value="1"/>
</dbReference>
<dbReference type="Gene3D" id="3.30.565.10">
    <property type="entry name" value="Histidine kinase-like ATPase, C-terminal domain"/>
    <property type="match status" value="1"/>
</dbReference>
<dbReference type="CDD" id="cd17546">
    <property type="entry name" value="REC_hyHK_CKI1_RcsC-like"/>
    <property type="match status" value="1"/>
</dbReference>
<dbReference type="Pfam" id="PF00072">
    <property type="entry name" value="Response_reg"/>
    <property type="match status" value="1"/>
</dbReference>